<dbReference type="InterPro" id="IPR016181">
    <property type="entry name" value="Acyl_CoA_acyltransferase"/>
</dbReference>
<dbReference type="SUPFAM" id="SSF55729">
    <property type="entry name" value="Acyl-CoA N-acyltransferases (Nat)"/>
    <property type="match status" value="1"/>
</dbReference>
<dbReference type="AlphaFoldDB" id="A0A7I8DKX3"/>
<dbReference type="EMBL" id="AP023368">
    <property type="protein sequence ID" value="BCJ99010.1"/>
    <property type="molecule type" value="Genomic_DNA"/>
</dbReference>
<evidence type="ECO:0000256" key="2">
    <source>
        <dbReference type="ARBA" id="ARBA00023315"/>
    </source>
</evidence>
<keyword evidence="1" id="KW-0808">Transferase</keyword>
<protein>
    <recommendedName>
        <fullName evidence="3">N-acetyltransferase domain-containing protein</fullName>
    </recommendedName>
</protein>
<sequence>MRAEILLHTEKEEFISFCLKHKHEVDDSFLYEKDLENFSPNEENPTYIVKEDGNIIAAVSLILDDYHRRGRNGRFRIFYSEDKEFDTYSVLFKEILNGLKEIDKLFLFVPLVNTQLSENMKSLHFTIDRYVYLLLKEIRQPEKIELPVGYGIKSLQVGSEEESWCHIRNTAFSALKGNTTTITAEMVSKQINSPEYLEGGMLFLMHDNSPVGIVRGAHDDYEGEPAMNIGPLAILPAYQGKGLGKQLLRASIDFAQKRNYKKVMLCVNADNEKAKELYLKEGFLQVEGVATYEYPVI</sequence>
<dbReference type="CDD" id="cd04301">
    <property type="entry name" value="NAT_SF"/>
    <property type="match status" value="1"/>
</dbReference>
<evidence type="ECO:0000259" key="3">
    <source>
        <dbReference type="PROSITE" id="PS51186"/>
    </source>
</evidence>
<dbReference type="Pfam" id="PF00583">
    <property type="entry name" value="Acetyltransf_1"/>
    <property type="match status" value="1"/>
</dbReference>
<dbReference type="Gene3D" id="3.40.630.30">
    <property type="match status" value="1"/>
</dbReference>
<accession>A0A7I8DKX3</accession>
<name>A0A7I8DKX3_9FIRM</name>
<reference evidence="4 5" key="2">
    <citation type="submission" date="2020-08" db="EMBL/GenBank/DDBJ databases">
        <authorList>
            <person name="Ueki A."/>
            <person name="Tonouchi A."/>
        </authorList>
    </citation>
    <scope>NUCLEOTIDE SEQUENCE [LARGE SCALE GENOMIC DNA]</scope>
    <source>
        <strain evidence="4 5">CTTW</strain>
    </source>
</reference>
<dbReference type="InterPro" id="IPR000182">
    <property type="entry name" value="GNAT_dom"/>
</dbReference>
<proteinExistence type="predicted"/>
<gene>
    <name evidence="4" type="ORF">bsdcttw_20510</name>
</gene>
<evidence type="ECO:0000256" key="1">
    <source>
        <dbReference type="ARBA" id="ARBA00022679"/>
    </source>
</evidence>
<dbReference type="PROSITE" id="PS51186">
    <property type="entry name" value="GNAT"/>
    <property type="match status" value="1"/>
</dbReference>
<feature type="domain" description="N-acetyltransferase" evidence="3">
    <location>
        <begin position="150"/>
        <end position="297"/>
    </location>
</feature>
<dbReference type="RefSeq" id="WP_185259295.1">
    <property type="nucleotide sequence ID" value="NZ_AP023368.1"/>
</dbReference>
<dbReference type="GO" id="GO:0016747">
    <property type="term" value="F:acyltransferase activity, transferring groups other than amino-acyl groups"/>
    <property type="evidence" value="ECO:0007669"/>
    <property type="project" value="InterPro"/>
</dbReference>
<dbReference type="InterPro" id="IPR050680">
    <property type="entry name" value="YpeA/RimI_acetyltransf"/>
</dbReference>
<dbReference type="PANTHER" id="PTHR43420">
    <property type="entry name" value="ACETYLTRANSFERASE"/>
    <property type="match status" value="1"/>
</dbReference>
<keyword evidence="2" id="KW-0012">Acyltransferase</keyword>
<keyword evidence="5" id="KW-1185">Reference proteome</keyword>
<evidence type="ECO:0000313" key="4">
    <source>
        <dbReference type="EMBL" id="BCJ99010.1"/>
    </source>
</evidence>
<reference evidence="4 5" key="1">
    <citation type="submission" date="2020-08" db="EMBL/GenBank/DDBJ databases">
        <title>Draft genome sequencing of an Anaerocolumna strain isolated from anoxic soil subjected to BSD treatment.</title>
        <authorList>
            <person name="Uek A."/>
            <person name="Tonouchi A."/>
        </authorList>
    </citation>
    <scope>NUCLEOTIDE SEQUENCE [LARGE SCALE GENOMIC DNA]</scope>
    <source>
        <strain evidence="4 5">CTTW</strain>
    </source>
</reference>
<organism evidence="4 5">
    <name type="scientific">Anaerocolumna chitinilytica</name>
    <dbReference type="NCBI Taxonomy" id="1727145"/>
    <lineage>
        <taxon>Bacteria</taxon>
        <taxon>Bacillati</taxon>
        <taxon>Bacillota</taxon>
        <taxon>Clostridia</taxon>
        <taxon>Lachnospirales</taxon>
        <taxon>Lachnospiraceae</taxon>
        <taxon>Anaerocolumna</taxon>
    </lineage>
</organism>
<dbReference type="KEGG" id="acht:bsdcttw_20510"/>
<dbReference type="Proteomes" id="UP000515703">
    <property type="component" value="Chromosome"/>
</dbReference>
<evidence type="ECO:0000313" key="5">
    <source>
        <dbReference type="Proteomes" id="UP000515703"/>
    </source>
</evidence>